<feature type="region of interest" description="Disordered" evidence="1">
    <location>
        <begin position="111"/>
        <end position="138"/>
    </location>
</feature>
<dbReference type="EMBL" id="CAJVQB010001283">
    <property type="protein sequence ID" value="CAG8529216.1"/>
    <property type="molecule type" value="Genomic_DNA"/>
</dbReference>
<sequence length="138" mass="16132">MDPELYKTFFGYLNNPATVETQLQKCLNIQTRHYIATNNLLFKKSRQPPHRLLQVLLPHEVPAILFKEDIKKYIRSCNTCQWRGKLRTHEPLYPIKIGQPFDLPTCQKKKFSTKVPSPKMSPNKTGPNEERPTQNVNQ</sequence>
<accession>A0ABM8W5C5</accession>
<dbReference type="Proteomes" id="UP000789901">
    <property type="component" value="Unassembled WGS sequence"/>
</dbReference>
<name>A0ABM8W5C5_GIGMA</name>
<organism evidence="2 3">
    <name type="scientific">Gigaspora margarita</name>
    <dbReference type="NCBI Taxonomy" id="4874"/>
    <lineage>
        <taxon>Eukaryota</taxon>
        <taxon>Fungi</taxon>
        <taxon>Fungi incertae sedis</taxon>
        <taxon>Mucoromycota</taxon>
        <taxon>Glomeromycotina</taxon>
        <taxon>Glomeromycetes</taxon>
        <taxon>Diversisporales</taxon>
        <taxon>Gigasporaceae</taxon>
        <taxon>Gigaspora</taxon>
    </lineage>
</organism>
<keyword evidence="3" id="KW-1185">Reference proteome</keyword>
<evidence type="ECO:0000313" key="3">
    <source>
        <dbReference type="Proteomes" id="UP000789901"/>
    </source>
</evidence>
<proteinExistence type="predicted"/>
<gene>
    <name evidence="2" type="ORF">GMARGA_LOCUS3538</name>
</gene>
<evidence type="ECO:0000313" key="2">
    <source>
        <dbReference type="EMBL" id="CAG8529216.1"/>
    </source>
</evidence>
<evidence type="ECO:0000256" key="1">
    <source>
        <dbReference type="SAM" id="MobiDB-lite"/>
    </source>
</evidence>
<reference evidence="2 3" key="1">
    <citation type="submission" date="2021-06" db="EMBL/GenBank/DDBJ databases">
        <authorList>
            <person name="Kallberg Y."/>
            <person name="Tangrot J."/>
            <person name="Rosling A."/>
        </authorList>
    </citation>
    <scope>NUCLEOTIDE SEQUENCE [LARGE SCALE GENOMIC DNA]</scope>
    <source>
        <strain evidence="2 3">120-4 pot B 10/14</strain>
    </source>
</reference>
<comment type="caution">
    <text evidence="2">The sequence shown here is derived from an EMBL/GenBank/DDBJ whole genome shotgun (WGS) entry which is preliminary data.</text>
</comment>
<protein>
    <submittedName>
        <fullName evidence="2">17266_t:CDS:1</fullName>
    </submittedName>
</protein>